<feature type="transmembrane region" description="Helical" evidence="1">
    <location>
        <begin position="20"/>
        <end position="43"/>
    </location>
</feature>
<dbReference type="AlphaFoldDB" id="A0AAN8F714"/>
<keyword evidence="1" id="KW-1133">Transmembrane helix</keyword>
<evidence type="ECO:0008006" key="4">
    <source>
        <dbReference type="Google" id="ProtNLM"/>
    </source>
</evidence>
<gene>
    <name evidence="2" type="ORF">GCK32_010903</name>
</gene>
<protein>
    <recommendedName>
        <fullName evidence="4">ShKT domain-containing protein</fullName>
    </recommendedName>
</protein>
<accession>A0AAN8F714</accession>
<evidence type="ECO:0000256" key="1">
    <source>
        <dbReference type="SAM" id="Phobius"/>
    </source>
</evidence>
<sequence>MCKRFRLFLIYGRGPADVNQFHWTLVAFKLAQLFMSLCMPLAFSMNRADKIAMSSLRSFGEMYRMEPMTNSKTNSRVNTAHQHLQSTVEFRQLPSRLPKNSRPISQTDAISVECINTDCHFICFSIANIIAGMEPCYDSNWRCPFWSLFSYCLDYEEIKYIECPLSCGACTLREHGNKALAN</sequence>
<name>A0AAN8F714_TRICO</name>
<comment type="caution">
    <text evidence="2">The sequence shown here is derived from an EMBL/GenBank/DDBJ whole genome shotgun (WGS) entry which is preliminary data.</text>
</comment>
<evidence type="ECO:0000313" key="3">
    <source>
        <dbReference type="Proteomes" id="UP001331761"/>
    </source>
</evidence>
<organism evidence="2 3">
    <name type="scientific">Trichostrongylus colubriformis</name>
    <name type="common">Black scour worm</name>
    <dbReference type="NCBI Taxonomy" id="6319"/>
    <lineage>
        <taxon>Eukaryota</taxon>
        <taxon>Metazoa</taxon>
        <taxon>Ecdysozoa</taxon>
        <taxon>Nematoda</taxon>
        <taxon>Chromadorea</taxon>
        <taxon>Rhabditida</taxon>
        <taxon>Rhabditina</taxon>
        <taxon>Rhabditomorpha</taxon>
        <taxon>Strongyloidea</taxon>
        <taxon>Trichostrongylidae</taxon>
        <taxon>Trichostrongylus</taxon>
    </lineage>
</organism>
<proteinExistence type="predicted"/>
<dbReference type="Proteomes" id="UP001331761">
    <property type="component" value="Unassembled WGS sequence"/>
</dbReference>
<reference evidence="2 3" key="1">
    <citation type="submission" date="2019-10" db="EMBL/GenBank/DDBJ databases">
        <title>Assembly and Annotation for the nematode Trichostrongylus colubriformis.</title>
        <authorList>
            <person name="Martin J."/>
        </authorList>
    </citation>
    <scope>NUCLEOTIDE SEQUENCE [LARGE SCALE GENOMIC DNA]</scope>
    <source>
        <strain evidence="2">G859</strain>
        <tissue evidence="2">Whole worm</tissue>
    </source>
</reference>
<dbReference type="EMBL" id="WIXE01018794">
    <property type="protein sequence ID" value="KAK5970629.1"/>
    <property type="molecule type" value="Genomic_DNA"/>
</dbReference>
<keyword evidence="1" id="KW-0472">Membrane</keyword>
<keyword evidence="1" id="KW-0812">Transmembrane</keyword>
<evidence type="ECO:0000313" key="2">
    <source>
        <dbReference type="EMBL" id="KAK5970629.1"/>
    </source>
</evidence>
<keyword evidence="3" id="KW-1185">Reference proteome</keyword>